<sequence length="34" mass="3932">MSRLLPSQASSLYYRDYLEEVELAPYSLILPSLL</sequence>
<dbReference type="AlphaFoldDB" id="A0A0A9CEW1"/>
<name>A0A0A9CEW1_ARUDO</name>
<proteinExistence type="predicted"/>
<reference evidence="1" key="1">
    <citation type="submission" date="2014-09" db="EMBL/GenBank/DDBJ databases">
        <authorList>
            <person name="Magalhaes I.L.F."/>
            <person name="Oliveira U."/>
            <person name="Santos F.R."/>
            <person name="Vidigal T.H.D.A."/>
            <person name="Brescovit A.D."/>
            <person name="Santos A.J."/>
        </authorList>
    </citation>
    <scope>NUCLEOTIDE SEQUENCE</scope>
    <source>
        <tissue evidence="1">Shoot tissue taken approximately 20 cm above the soil surface</tissue>
    </source>
</reference>
<dbReference type="EMBL" id="GBRH01224902">
    <property type="protein sequence ID" value="JAD72993.1"/>
    <property type="molecule type" value="Transcribed_RNA"/>
</dbReference>
<organism evidence="1">
    <name type="scientific">Arundo donax</name>
    <name type="common">Giant reed</name>
    <name type="synonym">Donax arundinaceus</name>
    <dbReference type="NCBI Taxonomy" id="35708"/>
    <lineage>
        <taxon>Eukaryota</taxon>
        <taxon>Viridiplantae</taxon>
        <taxon>Streptophyta</taxon>
        <taxon>Embryophyta</taxon>
        <taxon>Tracheophyta</taxon>
        <taxon>Spermatophyta</taxon>
        <taxon>Magnoliopsida</taxon>
        <taxon>Liliopsida</taxon>
        <taxon>Poales</taxon>
        <taxon>Poaceae</taxon>
        <taxon>PACMAD clade</taxon>
        <taxon>Arundinoideae</taxon>
        <taxon>Arundineae</taxon>
        <taxon>Arundo</taxon>
    </lineage>
</organism>
<accession>A0A0A9CEW1</accession>
<reference evidence="1" key="2">
    <citation type="journal article" date="2015" name="Data Brief">
        <title>Shoot transcriptome of the giant reed, Arundo donax.</title>
        <authorList>
            <person name="Barrero R.A."/>
            <person name="Guerrero F.D."/>
            <person name="Moolhuijzen P."/>
            <person name="Goolsby J.A."/>
            <person name="Tidwell J."/>
            <person name="Bellgard S.E."/>
            <person name="Bellgard M.I."/>
        </authorList>
    </citation>
    <scope>NUCLEOTIDE SEQUENCE</scope>
    <source>
        <tissue evidence="1">Shoot tissue taken approximately 20 cm above the soil surface</tissue>
    </source>
</reference>
<evidence type="ECO:0000313" key="1">
    <source>
        <dbReference type="EMBL" id="JAD72993.1"/>
    </source>
</evidence>
<protein>
    <submittedName>
        <fullName evidence="1">Uncharacterized protein</fullName>
    </submittedName>
</protein>